<name>A0A7X0HSV0_9BACI</name>
<sequence>MNNRKRKVADIALKLFVEKGIQQTSIQEIIDRANISKGTFYNYFSSKNDCVADILEYLRYDASQQRISIQFGKDAKDRGVFIEQITILLRLNEERNLQALFEAILSSNETELRRLVLQHRMIEMEWLSERFIEIMGEEIREYAFEGAILFYGMLSYMRFTMRISNSTYSVHRLVDVILSYLELIVSYMINNQISILDYSAIHSLRTRVDKKKVTIAELQELAQQLQQQYKFNDEQQDLYDAITHELQQERIRKIVLQHLLKPFQQLFKETLIEAQVNTFANLVWYYLKTI</sequence>
<evidence type="ECO:0000313" key="6">
    <source>
        <dbReference type="EMBL" id="MBB6446197.1"/>
    </source>
</evidence>
<evidence type="ECO:0000313" key="7">
    <source>
        <dbReference type="Proteomes" id="UP000531594"/>
    </source>
</evidence>
<dbReference type="Proteomes" id="UP000531594">
    <property type="component" value="Unassembled WGS sequence"/>
</dbReference>
<dbReference type="RefSeq" id="WP_184526990.1">
    <property type="nucleotide sequence ID" value="NZ_JACHGK010000010.1"/>
</dbReference>
<evidence type="ECO:0000256" key="3">
    <source>
        <dbReference type="PROSITE-ProRule" id="PRU00335"/>
    </source>
</evidence>
<keyword evidence="1" id="KW-0678">Repressor</keyword>
<dbReference type="SUPFAM" id="SSF46689">
    <property type="entry name" value="Homeodomain-like"/>
    <property type="match status" value="1"/>
</dbReference>
<dbReference type="InterPro" id="IPR023772">
    <property type="entry name" value="DNA-bd_HTH_TetR-type_CS"/>
</dbReference>
<protein>
    <submittedName>
        <fullName evidence="6">AcrR family transcriptional regulator</fullName>
    </submittedName>
</protein>
<dbReference type="InterPro" id="IPR001647">
    <property type="entry name" value="HTH_TetR"/>
</dbReference>
<dbReference type="GO" id="GO:0003677">
    <property type="term" value="F:DNA binding"/>
    <property type="evidence" value="ECO:0007669"/>
    <property type="project" value="UniProtKB-UniRule"/>
</dbReference>
<dbReference type="InterPro" id="IPR009057">
    <property type="entry name" value="Homeodomain-like_sf"/>
</dbReference>
<evidence type="ECO:0000256" key="1">
    <source>
        <dbReference type="ARBA" id="ARBA00022491"/>
    </source>
</evidence>
<feature type="domain" description="HTH tetR-type" evidence="5">
    <location>
        <begin position="2"/>
        <end position="62"/>
    </location>
</feature>
<evidence type="ECO:0000256" key="2">
    <source>
        <dbReference type="ARBA" id="ARBA00023125"/>
    </source>
</evidence>
<comment type="caution">
    <text evidence="6">The sequence shown here is derived from an EMBL/GenBank/DDBJ whole genome shotgun (WGS) entry which is preliminary data.</text>
</comment>
<dbReference type="Pfam" id="PF00440">
    <property type="entry name" value="TetR_N"/>
    <property type="match status" value="1"/>
</dbReference>
<dbReference type="Gene3D" id="1.10.357.10">
    <property type="entry name" value="Tetracycline Repressor, domain 2"/>
    <property type="match status" value="1"/>
</dbReference>
<dbReference type="PANTHER" id="PTHR43479">
    <property type="entry name" value="ACREF/ENVCD OPERON REPRESSOR-RELATED"/>
    <property type="match status" value="1"/>
</dbReference>
<keyword evidence="2 3" id="KW-0238">DNA-binding</keyword>
<dbReference type="PROSITE" id="PS01081">
    <property type="entry name" value="HTH_TETR_1"/>
    <property type="match status" value="1"/>
</dbReference>
<dbReference type="InterPro" id="IPR050624">
    <property type="entry name" value="HTH-type_Tx_Regulator"/>
</dbReference>
<dbReference type="AlphaFoldDB" id="A0A7X0HSV0"/>
<evidence type="ECO:0000256" key="4">
    <source>
        <dbReference type="SAM" id="Coils"/>
    </source>
</evidence>
<dbReference type="PROSITE" id="PS50977">
    <property type="entry name" value="HTH_TETR_2"/>
    <property type="match status" value="1"/>
</dbReference>
<reference evidence="6 7" key="1">
    <citation type="submission" date="2020-08" db="EMBL/GenBank/DDBJ databases">
        <title>Genomic Encyclopedia of Type Strains, Phase IV (KMG-IV): sequencing the most valuable type-strain genomes for metagenomic binning, comparative biology and taxonomic classification.</title>
        <authorList>
            <person name="Goeker M."/>
        </authorList>
    </citation>
    <scope>NUCLEOTIDE SEQUENCE [LARGE SCALE GENOMIC DNA]</scope>
    <source>
        <strain evidence="6 7">DSM 5391</strain>
    </source>
</reference>
<dbReference type="PANTHER" id="PTHR43479:SF22">
    <property type="entry name" value="TRANSCRIPTIONAL REGULATOR, TETR FAMILY"/>
    <property type="match status" value="1"/>
</dbReference>
<feature type="coiled-coil region" evidence="4">
    <location>
        <begin position="201"/>
        <end position="235"/>
    </location>
</feature>
<dbReference type="PRINTS" id="PR00455">
    <property type="entry name" value="HTHTETR"/>
</dbReference>
<organism evidence="6 7">
    <name type="scientific">Bacillus benzoevorans</name>
    <dbReference type="NCBI Taxonomy" id="1456"/>
    <lineage>
        <taxon>Bacteria</taxon>
        <taxon>Bacillati</taxon>
        <taxon>Bacillota</taxon>
        <taxon>Bacilli</taxon>
        <taxon>Bacillales</taxon>
        <taxon>Bacillaceae</taxon>
        <taxon>Bacillus</taxon>
    </lineage>
</organism>
<feature type="DNA-binding region" description="H-T-H motif" evidence="3">
    <location>
        <begin position="25"/>
        <end position="44"/>
    </location>
</feature>
<evidence type="ECO:0000259" key="5">
    <source>
        <dbReference type="PROSITE" id="PS50977"/>
    </source>
</evidence>
<keyword evidence="7" id="KW-1185">Reference proteome</keyword>
<accession>A0A7X0HSV0</accession>
<dbReference type="EMBL" id="JACHGK010000010">
    <property type="protein sequence ID" value="MBB6446197.1"/>
    <property type="molecule type" value="Genomic_DNA"/>
</dbReference>
<gene>
    <name evidence="6" type="ORF">HNR53_002854</name>
</gene>
<keyword evidence="4" id="KW-0175">Coiled coil</keyword>
<proteinExistence type="predicted"/>